<proteinExistence type="predicted"/>
<reference evidence="1 2" key="1">
    <citation type="submission" date="2024-04" db="EMBL/GenBank/DDBJ databases">
        <title>genome sequences of Mucor flavus KT1a and Helicostylum pulchrum KT1b strains isolation_sourced from the surface of a dry-aged beef.</title>
        <authorList>
            <person name="Toyotome T."/>
            <person name="Hosono M."/>
            <person name="Torimaru M."/>
            <person name="Fukuda K."/>
            <person name="Mikami N."/>
        </authorList>
    </citation>
    <scope>NUCLEOTIDE SEQUENCE [LARGE SCALE GENOMIC DNA]</scope>
    <source>
        <strain evidence="1 2">KT1b</strain>
    </source>
</reference>
<name>A0ABP9Y6G6_9FUNG</name>
<accession>A0ABP9Y6G6</accession>
<evidence type="ECO:0000313" key="2">
    <source>
        <dbReference type="Proteomes" id="UP001476247"/>
    </source>
</evidence>
<dbReference type="InterPro" id="IPR015915">
    <property type="entry name" value="Kelch-typ_b-propeller"/>
</dbReference>
<dbReference type="EMBL" id="BAABUJ010000021">
    <property type="protein sequence ID" value="GAA5802193.1"/>
    <property type="molecule type" value="Genomic_DNA"/>
</dbReference>
<dbReference type="InterPro" id="IPR011043">
    <property type="entry name" value="Gal_Oxase/kelch_b-propeller"/>
</dbReference>
<organism evidence="1 2">
    <name type="scientific">Helicostylum pulchrum</name>
    <dbReference type="NCBI Taxonomy" id="562976"/>
    <lineage>
        <taxon>Eukaryota</taxon>
        <taxon>Fungi</taxon>
        <taxon>Fungi incertae sedis</taxon>
        <taxon>Mucoromycota</taxon>
        <taxon>Mucoromycotina</taxon>
        <taxon>Mucoromycetes</taxon>
        <taxon>Mucorales</taxon>
        <taxon>Mucorineae</taxon>
        <taxon>Mucoraceae</taxon>
        <taxon>Helicostylum</taxon>
    </lineage>
</organism>
<dbReference type="Gene3D" id="2.120.10.80">
    <property type="entry name" value="Kelch-type beta propeller"/>
    <property type="match status" value="1"/>
</dbReference>
<evidence type="ECO:0000313" key="1">
    <source>
        <dbReference type="EMBL" id="GAA5802193.1"/>
    </source>
</evidence>
<dbReference type="Proteomes" id="UP001476247">
    <property type="component" value="Unassembled WGS sequence"/>
</dbReference>
<protein>
    <submittedName>
        <fullName evidence="1">Uncharacterized protein</fullName>
    </submittedName>
</protein>
<dbReference type="SUPFAM" id="SSF50965">
    <property type="entry name" value="Galactose oxidase, central domain"/>
    <property type="match status" value="1"/>
</dbReference>
<gene>
    <name evidence="1" type="ORF">HPULCUR_007654</name>
</gene>
<comment type="caution">
    <text evidence="1">The sequence shown here is derived from an EMBL/GenBank/DDBJ whole genome shotgun (WGS) entry which is preliminary data.</text>
</comment>
<keyword evidence="2" id="KW-1185">Reference proteome</keyword>
<sequence length="94" mass="10184">MVTDIHIAVNLYDLTLKVWNVQGITTSAGSPAPGARRLHTSNCLDDIMIIYGGGTTQPADTDIWILNATAYPTLAWQRMNIANASQGPNLRMGK</sequence>